<dbReference type="Proteomes" id="UP000515153">
    <property type="component" value="Unplaced"/>
</dbReference>
<dbReference type="KEGG" id="pgri:PgNI_03175"/>
<name>A0A6P8B9L1_PYRGI</name>
<sequence length="40" mass="4500">MSGRQGYECQPDGRWSEETKKKAGRFACWLLVAPNSSLLV</sequence>
<organism evidence="1 2">
    <name type="scientific">Pyricularia grisea</name>
    <name type="common">Crabgrass-specific blast fungus</name>
    <name type="synonym">Magnaporthe grisea</name>
    <dbReference type="NCBI Taxonomy" id="148305"/>
    <lineage>
        <taxon>Eukaryota</taxon>
        <taxon>Fungi</taxon>
        <taxon>Dikarya</taxon>
        <taxon>Ascomycota</taxon>
        <taxon>Pezizomycotina</taxon>
        <taxon>Sordariomycetes</taxon>
        <taxon>Sordariomycetidae</taxon>
        <taxon>Magnaporthales</taxon>
        <taxon>Pyriculariaceae</taxon>
        <taxon>Pyricularia</taxon>
    </lineage>
</organism>
<gene>
    <name evidence="2" type="ORF">PgNI_03175</name>
</gene>
<evidence type="ECO:0000313" key="2">
    <source>
        <dbReference type="RefSeq" id="XP_030983866.1"/>
    </source>
</evidence>
<evidence type="ECO:0000313" key="1">
    <source>
        <dbReference type="Proteomes" id="UP000515153"/>
    </source>
</evidence>
<reference evidence="2" key="1">
    <citation type="journal article" date="2019" name="Mol. Biol. Evol.">
        <title>Blast fungal genomes show frequent chromosomal changes, gene gains and losses, and effector gene turnover.</title>
        <authorList>
            <person name="Gomez Luciano L.B."/>
            <person name="Jason Tsai I."/>
            <person name="Chuma I."/>
            <person name="Tosa Y."/>
            <person name="Chen Y.H."/>
            <person name="Li J.Y."/>
            <person name="Li M.Y."/>
            <person name="Jade Lu M.Y."/>
            <person name="Nakayashiki H."/>
            <person name="Li W.H."/>
        </authorList>
    </citation>
    <scope>NUCLEOTIDE SEQUENCE</scope>
    <source>
        <strain evidence="2">NI907</strain>
    </source>
</reference>
<protein>
    <submittedName>
        <fullName evidence="2">Uncharacterized protein</fullName>
    </submittedName>
</protein>
<dbReference type="AlphaFoldDB" id="A0A6P8B9L1"/>
<dbReference type="RefSeq" id="XP_030983866.1">
    <property type="nucleotide sequence ID" value="XM_031123230.1"/>
</dbReference>
<keyword evidence="1" id="KW-1185">Reference proteome</keyword>
<accession>A0A6P8B9L1</accession>
<reference evidence="2" key="3">
    <citation type="submission" date="2025-08" db="UniProtKB">
        <authorList>
            <consortium name="RefSeq"/>
        </authorList>
    </citation>
    <scope>IDENTIFICATION</scope>
    <source>
        <strain evidence="2">NI907</strain>
    </source>
</reference>
<proteinExistence type="predicted"/>
<reference evidence="2" key="2">
    <citation type="submission" date="2019-10" db="EMBL/GenBank/DDBJ databases">
        <authorList>
            <consortium name="NCBI Genome Project"/>
        </authorList>
    </citation>
    <scope>NUCLEOTIDE SEQUENCE</scope>
    <source>
        <strain evidence="2">NI907</strain>
    </source>
</reference>
<dbReference type="GeneID" id="41958140"/>